<feature type="compositionally biased region" description="Pro residues" evidence="4">
    <location>
        <begin position="375"/>
        <end position="385"/>
    </location>
</feature>
<dbReference type="SUPFAM" id="SSF53335">
    <property type="entry name" value="S-adenosyl-L-methionine-dependent methyltransferases"/>
    <property type="match status" value="1"/>
</dbReference>
<reference evidence="5 6" key="1">
    <citation type="journal article" date="2024" name="Nat. Commun.">
        <title>Phylogenomics reveals the evolutionary origins of lichenization in chlorophyte algae.</title>
        <authorList>
            <person name="Puginier C."/>
            <person name="Libourel C."/>
            <person name="Otte J."/>
            <person name="Skaloud P."/>
            <person name="Haon M."/>
            <person name="Grisel S."/>
            <person name="Petersen M."/>
            <person name="Berrin J.G."/>
            <person name="Delaux P.M."/>
            <person name="Dal Grande F."/>
            <person name="Keller J."/>
        </authorList>
    </citation>
    <scope>NUCLEOTIDE SEQUENCE [LARGE SCALE GENOMIC DNA]</scope>
    <source>
        <strain evidence="5 6">SAG 216-7</strain>
    </source>
</reference>
<dbReference type="PANTHER" id="PTHR43619">
    <property type="entry name" value="S-ADENOSYL-L-METHIONINE-DEPENDENT METHYLTRANSFERASE YKTD-RELATED"/>
    <property type="match status" value="1"/>
</dbReference>
<dbReference type="InterPro" id="IPR029063">
    <property type="entry name" value="SAM-dependent_MTases_sf"/>
</dbReference>
<evidence type="ECO:0000256" key="3">
    <source>
        <dbReference type="ARBA" id="ARBA00022679"/>
    </source>
</evidence>
<keyword evidence="6" id="KW-1185">Reference proteome</keyword>
<dbReference type="InterPro" id="IPR011610">
    <property type="entry name" value="SAM_mthyl_Trfase_ML2640-like"/>
</dbReference>
<comment type="caution">
    <text evidence="5">The sequence shown here is derived from an EMBL/GenBank/DDBJ whole genome shotgun (WGS) entry which is preliminary data.</text>
</comment>
<dbReference type="Proteomes" id="UP001491310">
    <property type="component" value="Unassembled WGS sequence"/>
</dbReference>
<evidence type="ECO:0000256" key="1">
    <source>
        <dbReference type="ARBA" id="ARBA00008138"/>
    </source>
</evidence>
<keyword evidence="3" id="KW-0808">Transferase</keyword>
<comment type="similarity">
    <text evidence="1">Belongs to the UPF0677 family.</text>
</comment>
<evidence type="ECO:0000313" key="6">
    <source>
        <dbReference type="Proteomes" id="UP001491310"/>
    </source>
</evidence>
<evidence type="ECO:0000256" key="4">
    <source>
        <dbReference type="SAM" id="MobiDB-lite"/>
    </source>
</evidence>
<dbReference type="EMBL" id="JALJOT010000002">
    <property type="protein sequence ID" value="KAK9917614.1"/>
    <property type="molecule type" value="Genomic_DNA"/>
</dbReference>
<dbReference type="InterPro" id="IPR007213">
    <property type="entry name" value="Ppm1/Ppm2/Tcmp"/>
</dbReference>
<proteinExistence type="inferred from homology"/>
<evidence type="ECO:0000256" key="2">
    <source>
        <dbReference type="ARBA" id="ARBA00022603"/>
    </source>
</evidence>
<accession>A0ABR2Z1Z6</accession>
<dbReference type="NCBIfam" id="TIGR00027">
    <property type="entry name" value="mthyl_TIGR00027"/>
    <property type="match status" value="1"/>
</dbReference>
<gene>
    <name evidence="5" type="ORF">WJX75_006501</name>
</gene>
<name>A0ABR2Z1Z6_9CHLO</name>
<organism evidence="5 6">
    <name type="scientific">Coccomyxa subellipsoidea</name>
    <dbReference type="NCBI Taxonomy" id="248742"/>
    <lineage>
        <taxon>Eukaryota</taxon>
        <taxon>Viridiplantae</taxon>
        <taxon>Chlorophyta</taxon>
        <taxon>core chlorophytes</taxon>
        <taxon>Trebouxiophyceae</taxon>
        <taxon>Trebouxiophyceae incertae sedis</taxon>
        <taxon>Coccomyxaceae</taxon>
        <taxon>Coccomyxa</taxon>
    </lineage>
</organism>
<evidence type="ECO:0000313" key="5">
    <source>
        <dbReference type="EMBL" id="KAK9917614.1"/>
    </source>
</evidence>
<keyword evidence="2" id="KW-0489">Methyltransferase</keyword>
<dbReference type="PANTHER" id="PTHR43619:SF2">
    <property type="entry name" value="S-ADENOSYL-L-METHIONINE-DEPENDENT METHYLTRANSFERASES SUPERFAMILY PROTEIN"/>
    <property type="match status" value="1"/>
</dbReference>
<protein>
    <recommendedName>
        <fullName evidence="7">S-adenosyl-L-methionine-dependent methyltransferase</fullName>
    </recommendedName>
</protein>
<feature type="compositionally biased region" description="Low complexity" evidence="4">
    <location>
        <begin position="386"/>
        <end position="410"/>
    </location>
</feature>
<feature type="region of interest" description="Disordered" evidence="4">
    <location>
        <begin position="371"/>
        <end position="410"/>
    </location>
</feature>
<sequence>MEQAEGIQGNRAEAEANSGGVTAIVKASVDDTKAQVPANTKKTSDSMYHARQGCGLFWAVGRFRPTNYMILCQRPLNADLKKPNHNTDFIAPMFRNHLMPYRKFLYALPLANRIYKFAVEDIVGAYGMINYVDARTVWMDDIVKKAQADDISQVVIIAAGYCTRAYRLKVGSTAFFEVDLPQVSQKKIELVDAVIPDKEKYPRPAYVAADLAVTPLKEALTAKGFDASKPTLFTCEGILCYLPQDAVDGLIRQVSELAAPGSRICMDMFNRAYLDGTIKNRGYSCGSEALKARGEPLLSGWECTPEAISTYFKPHGWQLLELLSPKEMAQKWMPHLKWSDRRPPMIVFESYGLLQKGVPYPLPAVTAALAEPAAAPQPPPQPQPLPEQAAAAKPAAAAESEAAAPAEKPV</sequence>
<dbReference type="Pfam" id="PF04072">
    <property type="entry name" value="LCM"/>
    <property type="match status" value="1"/>
</dbReference>
<dbReference type="Gene3D" id="3.40.50.150">
    <property type="entry name" value="Vaccinia Virus protein VP39"/>
    <property type="match status" value="1"/>
</dbReference>
<evidence type="ECO:0008006" key="7">
    <source>
        <dbReference type="Google" id="ProtNLM"/>
    </source>
</evidence>